<dbReference type="GO" id="GO:0006511">
    <property type="term" value="P:ubiquitin-dependent protein catabolic process"/>
    <property type="evidence" value="ECO:0007669"/>
    <property type="project" value="TreeGrafter"/>
</dbReference>
<evidence type="ECO:0000313" key="8">
    <source>
        <dbReference type="Proteomes" id="UP000011958"/>
    </source>
</evidence>
<dbReference type="GO" id="GO:0000209">
    <property type="term" value="P:protein polyubiquitination"/>
    <property type="evidence" value="ECO:0007669"/>
    <property type="project" value="InterPro"/>
</dbReference>
<dbReference type="Gene3D" id="3.30.2410.10">
    <property type="entry name" value="Hect, E3 ligase catalytic domain"/>
    <property type="match status" value="1"/>
</dbReference>
<dbReference type="OMA" id="ISSWITC"/>
<keyword evidence="8" id="KW-1185">Reference proteome</keyword>
<evidence type="ECO:0000256" key="1">
    <source>
        <dbReference type="ARBA" id="ARBA00000885"/>
    </source>
</evidence>
<dbReference type="CDD" id="cd00078">
    <property type="entry name" value="HECTc"/>
    <property type="match status" value="1"/>
</dbReference>
<dbReference type="RefSeq" id="XP_007875057.1">
    <property type="nucleotide sequence ID" value="XM_007876866.1"/>
</dbReference>
<dbReference type="Pfam" id="PF00632">
    <property type="entry name" value="HECT"/>
    <property type="match status" value="1"/>
</dbReference>
<dbReference type="PROSITE" id="PS50096">
    <property type="entry name" value="IQ"/>
    <property type="match status" value="1"/>
</dbReference>
<feature type="domain" description="HECT" evidence="6">
    <location>
        <begin position="672"/>
        <end position="1005"/>
    </location>
</feature>
<comment type="caution">
    <text evidence="7">The sequence shown here is derived from an EMBL/GenBank/DDBJ whole genome shotgun (WGS) entry which is preliminary data.</text>
</comment>
<protein>
    <recommendedName>
        <fullName evidence="2">HECT-type E3 ubiquitin transferase</fullName>
        <ecNumber evidence="2">2.3.2.26</ecNumber>
    </recommendedName>
</protein>
<proteinExistence type="predicted"/>
<accession>M7P3T5</accession>
<dbReference type="eggNOG" id="KOG0942">
    <property type="taxonomic scope" value="Eukaryota"/>
</dbReference>
<name>M7P3T5_PNEMU</name>
<dbReference type="InterPro" id="IPR035983">
    <property type="entry name" value="Hect_E3_ubiquitin_ligase"/>
</dbReference>
<evidence type="ECO:0000256" key="5">
    <source>
        <dbReference type="PROSITE-ProRule" id="PRU00104"/>
    </source>
</evidence>
<dbReference type="STRING" id="1069680.M7P3T5"/>
<dbReference type="PANTHER" id="PTHR45700:SF2">
    <property type="entry name" value="UBIQUITIN-PROTEIN LIGASE E3C"/>
    <property type="match status" value="1"/>
</dbReference>
<dbReference type="InterPro" id="IPR044611">
    <property type="entry name" value="E3A/B/C-like"/>
</dbReference>
<comment type="catalytic activity">
    <reaction evidence="1">
        <text>S-ubiquitinyl-[E2 ubiquitin-conjugating enzyme]-L-cysteine + [acceptor protein]-L-lysine = [E2 ubiquitin-conjugating enzyme]-L-cysteine + N(6)-ubiquitinyl-[acceptor protein]-L-lysine.</text>
        <dbReference type="EC" id="2.3.2.26"/>
    </reaction>
</comment>
<dbReference type="InterPro" id="IPR000569">
    <property type="entry name" value="HECT_dom"/>
</dbReference>
<dbReference type="FunFam" id="3.30.2410.10:FF:000011">
    <property type="entry name" value="Putative Ubiquitin-protein ligase E3C"/>
    <property type="match status" value="1"/>
</dbReference>
<dbReference type="OrthoDB" id="8068875at2759"/>
<dbReference type="PANTHER" id="PTHR45700">
    <property type="entry name" value="UBIQUITIN-PROTEIN LIGASE E3C"/>
    <property type="match status" value="1"/>
</dbReference>
<gene>
    <name evidence="7" type="ORF">PNEG_03006</name>
</gene>
<dbReference type="SMART" id="SM00119">
    <property type="entry name" value="HECTc"/>
    <property type="match status" value="1"/>
</dbReference>
<dbReference type="HOGENOM" id="CLU_002173_2_1_1"/>
<dbReference type="Gene3D" id="3.90.1750.10">
    <property type="entry name" value="Hect, E3 ligase catalytic domains"/>
    <property type="match status" value="1"/>
</dbReference>
<dbReference type="Proteomes" id="UP000011958">
    <property type="component" value="Unassembled WGS sequence"/>
</dbReference>
<evidence type="ECO:0000256" key="2">
    <source>
        <dbReference type="ARBA" id="ARBA00012485"/>
    </source>
</evidence>
<dbReference type="FunFam" id="3.30.2160.10:FF:000002">
    <property type="entry name" value="Putative Ubiquitin-protein ligase E3C"/>
    <property type="match status" value="1"/>
</dbReference>
<reference evidence="8" key="1">
    <citation type="journal article" date="2016" name="Nat. Commun.">
        <title>Genome analysis of three Pneumocystis species reveals adaptation mechanisms to life exclusively in mammalian hosts.</title>
        <authorList>
            <person name="Ma L."/>
            <person name="Chen Z."/>
            <person name="Huang D.W."/>
            <person name="Kutty G."/>
            <person name="Ishihara M."/>
            <person name="Wang H."/>
            <person name="Abouelleil A."/>
            <person name="Bishop L."/>
            <person name="Davey E."/>
            <person name="Deng R."/>
            <person name="Deng X."/>
            <person name="Fan L."/>
            <person name="Fantoni G."/>
            <person name="Fitzgerald M."/>
            <person name="Gogineni E."/>
            <person name="Goldberg J.M."/>
            <person name="Handley G."/>
            <person name="Hu X."/>
            <person name="Huber C."/>
            <person name="Jiao X."/>
            <person name="Jones K."/>
            <person name="Levin J.Z."/>
            <person name="Liu Y."/>
            <person name="Macdonald P."/>
            <person name="Melnikov A."/>
            <person name="Raley C."/>
            <person name="Sassi M."/>
            <person name="Sherman B.T."/>
            <person name="Song X."/>
            <person name="Sykes S."/>
            <person name="Tran B."/>
            <person name="Walsh L."/>
            <person name="Xia Y."/>
            <person name="Yang J."/>
            <person name="Young S."/>
            <person name="Zeng Q."/>
            <person name="Zheng X."/>
            <person name="Stephens R."/>
            <person name="Nusbaum C."/>
            <person name="Birren B.W."/>
            <person name="Azadi P."/>
            <person name="Lempicki R.A."/>
            <person name="Cuomo C.A."/>
            <person name="Kovacs J.A."/>
        </authorList>
    </citation>
    <scope>NUCLEOTIDE SEQUENCE [LARGE SCALE GENOMIC DNA]</scope>
    <source>
        <strain evidence="8">B123</strain>
    </source>
</reference>
<evidence type="ECO:0000259" key="6">
    <source>
        <dbReference type="PROSITE" id="PS50237"/>
    </source>
</evidence>
<dbReference type="GO" id="GO:0061630">
    <property type="term" value="F:ubiquitin protein ligase activity"/>
    <property type="evidence" value="ECO:0007669"/>
    <property type="project" value="UniProtKB-EC"/>
</dbReference>
<evidence type="ECO:0000256" key="4">
    <source>
        <dbReference type="ARBA" id="ARBA00022786"/>
    </source>
</evidence>
<feature type="active site" description="Glycyl thioester intermediate" evidence="5">
    <location>
        <position position="973"/>
    </location>
</feature>
<keyword evidence="4 5" id="KW-0833">Ubl conjugation pathway</keyword>
<dbReference type="PROSITE" id="PS50237">
    <property type="entry name" value="HECT"/>
    <property type="match status" value="1"/>
</dbReference>
<dbReference type="EC" id="2.3.2.26" evidence="2"/>
<dbReference type="EMBL" id="AFWA02000015">
    <property type="protein sequence ID" value="EMR08525.1"/>
    <property type="molecule type" value="Genomic_DNA"/>
</dbReference>
<dbReference type="GeneID" id="19896693"/>
<dbReference type="SUPFAM" id="SSF56204">
    <property type="entry name" value="Hect, E3 ligase catalytic domain"/>
    <property type="match status" value="1"/>
</dbReference>
<dbReference type="VEuPathDB" id="FungiDB:PNEG_03006"/>
<keyword evidence="3" id="KW-0808">Transferase</keyword>
<dbReference type="Gene3D" id="3.30.2160.10">
    <property type="entry name" value="Hect, E3 ligase catalytic domain"/>
    <property type="match status" value="1"/>
</dbReference>
<evidence type="ECO:0000313" key="7">
    <source>
        <dbReference type="EMBL" id="EMR08525.1"/>
    </source>
</evidence>
<evidence type="ECO:0000256" key="3">
    <source>
        <dbReference type="ARBA" id="ARBA00022679"/>
    </source>
</evidence>
<dbReference type="AlphaFoldDB" id="M7P3T5"/>
<sequence length="1005" mass="118452">MYSFEGNYKLKQIVNLGGKQKESKELLLKKVANDRKKRDDERRRHNAAVLLQKIIRSRIAMKNVKDMFRHDFDHDILEYKSTLNFSEDLFLKNIRRLIFFYQLKNDFYRLYGIVDIILRDIDFGNMAFFRAFLSISSWITCRFGCILIETLNFTSDIMFHKKIFGILPDLACSNVFLISSGYYRELCLYICKNETSFTPSLMSLFFRTIMNPLKHFHTSEYLVQKIVLSEFIVNFFVLTKKYGDLLDSVIHQLKLFFSNIIFLRIILDINFDCFLEQELLWILHNILIYVVDWDKMRLILSSFDEIDLYTRCVSEILIQIFKKMRVSMESYHCDNNSDNESIDDVQSVTNYKIVSKKLFFELNLSFIFSIEHISRIIAYVSPSTVVSISKLFVMLMEIWPFKKSEIMTQLVIISTDTDEHKNTNILFVLWEKVKIDIVGLEIIENIDVCKNNLFSTWNDEWYAMLLLFELYSRILMTMIDDEFIDLMKKNLAFYDIKILVDFLKRLSYALYCYNEYSETQFHVYDINCLNIVRLRNVVTRLIQQLFIRDSRKQFFPHDYWLMTNRFDMSIFMSFVISEMIKKYENYNNKQSLNSFFENERDKTVFSINILRDFPFYFPFSVRMHILRKLIDHDMEKFGHSDSWNIINRFYVTIRRNNIFDDGFESLYTIGKDIKKPINIVFIDRYGLPEVGIDGGGITKEFLTCICKQALDVNFGLFYETSEHLLYPNPHSYACESSQLQCFEFLGRLIGKCIYESVLLDVTFAPFFLTRILGKKSYLDDLVILDFELYRGLMLLKQYTGDVQNDFSLNFTIIEQEFGKTTTIELIPGGSDISVTNTNRLQYIYTMADYRLNKVISKQSCAFAKGLFDIIDIKWLSMFSSQELQKIIGGSSLPIDIDDLRSNSVYGGFHDDDPTIELFWSVLREFSVFERQAFLKFVTSVSRPPLLGFKDLKPLFCIRDGGNDTNRLPTASTCVNLLILPRYSDRATMKSKLLYAINFCAGFDLS</sequence>
<organism evidence="7 8">
    <name type="scientific">Pneumocystis murina (strain B123)</name>
    <name type="common">Mouse pneumocystis pneumonia agent</name>
    <name type="synonym">Pneumocystis carinii f. sp. muris</name>
    <dbReference type="NCBI Taxonomy" id="1069680"/>
    <lineage>
        <taxon>Eukaryota</taxon>
        <taxon>Fungi</taxon>
        <taxon>Dikarya</taxon>
        <taxon>Ascomycota</taxon>
        <taxon>Taphrinomycotina</taxon>
        <taxon>Pneumocystomycetes</taxon>
        <taxon>Pneumocystaceae</taxon>
        <taxon>Pneumocystis</taxon>
    </lineage>
</organism>